<evidence type="ECO:0000256" key="1">
    <source>
        <dbReference type="SAM" id="SignalP"/>
    </source>
</evidence>
<proteinExistence type="predicted"/>
<sequence length="97" mass="10729">MVWFLRTVWRLSSFASNLSAIIRGVSKPTCSAPNRSKLWIRFCRTVLSSCSEESFSAAKDVTMDCKSLTSSLSVSGDWTGAVPRASFNLSISTTVRW</sequence>
<dbReference type="AlphaFoldDB" id="A0A2M4B5A3"/>
<reference evidence="2" key="1">
    <citation type="submission" date="2018-01" db="EMBL/GenBank/DDBJ databases">
        <title>An insight into the sialome of Amazonian anophelines.</title>
        <authorList>
            <person name="Ribeiro J.M."/>
            <person name="Scarpassa V."/>
            <person name="Calvo E."/>
        </authorList>
    </citation>
    <scope>NUCLEOTIDE SEQUENCE</scope>
    <source>
        <tissue evidence="2">Salivary glands</tissue>
    </source>
</reference>
<feature type="chain" id="PRO_5014759828" evidence="1">
    <location>
        <begin position="21"/>
        <end position="97"/>
    </location>
</feature>
<name>A0A2M4B5A3_9DIPT</name>
<evidence type="ECO:0000313" key="2">
    <source>
        <dbReference type="EMBL" id="MBW48182.1"/>
    </source>
</evidence>
<protein>
    <submittedName>
        <fullName evidence="2">Putative secreted protein</fullName>
    </submittedName>
</protein>
<dbReference type="EMBL" id="GGFK01014861">
    <property type="protein sequence ID" value="MBW48182.1"/>
    <property type="molecule type" value="Transcribed_RNA"/>
</dbReference>
<accession>A0A2M4B5A3</accession>
<feature type="signal peptide" evidence="1">
    <location>
        <begin position="1"/>
        <end position="20"/>
    </location>
</feature>
<keyword evidence="1" id="KW-0732">Signal</keyword>
<organism evidence="2">
    <name type="scientific">Anopheles triannulatus</name>
    <dbReference type="NCBI Taxonomy" id="58253"/>
    <lineage>
        <taxon>Eukaryota</taxon>
        <taxon>Metazoa</taxon>
        <taxon>Ecdysozoa</taxon>
        <taxon>Arthropoda</taxon>
        <taxon>Hexapoda</taxon>
        <taxon>Insecta</taxon>
        <taxon>Pterygota</taxon>
        <taxon>Neoptera</taxon>
        <taxon>Endopterygota</taxon>
        <taxon>Diptera</taxon>
        <taxon>Nematocera</taxon>
        <taxon>Culicoidea</taxon>
        <taxon>Culicidae</taxon>
        <taxon>Anophelinae</taxon>
        <taxon>Anopheles</taxon>
    </lineage>
</organism>